<organism evidence="2 3">
    <name type="scientific">Cerrena zonata</name>
    <dbReference type="NCBI Taxonomy" id="2478898"/>
    <lineage>
        <taxon>Eukaryota</taxon>
        <taxon>Fungi</taxon>
        <taxon>Dikarya</taxon>
        <taxon>Basidiomycota</taxon>
        <taxon>Agaricomycotina</taxon>
        <taxon>Agaricomycetes</taxon>
        <taxon>Polyporales</taxon>
        <taxon>Cerrenaceae</taxon>
        <taxon>Cerrena</taxon>
    </lineage>
</organism>
<evidence type="ECO:0000313" key="2">
    <source>
        <dbReference type="EMBL" id="KAK7693337.1"/>
    </source>
</evidence>
<dbReference type="AlphaFoldDB" id="A0AAW0GL08"/>
<keyword evidence="1" id="KW-0812">Transmembrane</keyword>
<evidence type="ECO:0000313" key="3">
    <source>
        <dbReference type="Proteomes" id="UP001385951"/>
    </source>
</evidence>
<accession>A0AAW0GL08</accession>
<gene>
    <name evidence="2" type="ORF">QCA50_002905</name>
</gene>
<keyword evidence="1" id="KW-0472">Membrane</keyword>
<proteinExistence type="predicted"/>
<feature type="transmembrane region" description="Helical" evidence="1">
    <location>
        <begin position="55"/>
        <end position="81"/>
    </location>
</feature>
<reference evidence="2 3" key="1">
    <citation type="submission" date="2022-09" db="EMBL/GenBank/DDBJ databases">
        <authorList>
            <person name="Palmer J.M."/>
        </authorList>
    </citation>
    <scope>NUCLEOTIDE SEQUENCE [LARGE SCALE GENOMIC DNA]</scope>
    <source>
        <strain evidence="2 3">DSM 7382</strain>
    </source>
</reference>
<keyword evidence="3" id="KW-1185">Reference proteome</keyword>
<dbReference type="Proteomes" id="UP001385951">
    <property type="component" value="Unassembled WGS sequence"/>
</dbReference>
<protein>
    <submittedName>
        <fullName evidence="2">Uncharacterized protein</fullName>
    </submittedName>
</protein>
<dbReference type="EMBL" id="JASBNA010000003">
    <property type="protein sequence ID" value="KAK7693337.1"/>
    <property type="molecule type" value="Genomic_DNA"/>
</dbReference>
<sequence length="164" mass="18070">MPYLLSRFDHAKMYNFCMGIWPYCFVLLPGLNLIAQSGLMMDADGAIVNVHARTFVWIGIGIVLALARSACLAYSVSMILVRDSAPDPSSLGATNGLAQFAQCFARAFSPAFASSLFAFLCGLESYHATICLGCHLDWYIDVWDFVFEEDRAGMKASRVESRDS</sequence>
<name>A0AAW0GL08_9APHY</name>
<comment type="caution">
    <text evidence="2">The sequence shown here is derived from an EMBL/GenBank/DDBJ whole genome shotgun (WGS) entry which is preliminary data.</text>
</comment>
<feature type="transmembrane region" description="Helical" evidence="1">
    <location>
        <begin position="12"/>
        <end position="35"/>
    </location>
</feature>
<keyword evidence="1" id="KW-1133">Transmembrane helix</keyword>
<evidence type="ECO:0000256" key="1">
    <source>
        <dbReference type="SAM" id="Phobius"/>
    </source>
</evidence>